<evidence type="ECO:0000256" key="2">
    <source>
        <dbReference type="SAM" id="Phobius"/>
    </source>
</evidence>
<keyword evidence="2" id="KW-0812">Transmembrane</keyword>
<evidence type="ECO:0000313" key="4">
    <source>
        <dbReference type="Proteomes" id="UP000092677"/>
    </source>
</evidence>
<evidence type="ECO:0000313" key="3">
    <source>
        <dbReference type="EMBL" id="GAT76930.1"/>
    </source>
</evidence>
<feature type="transmembrane region" description="Helical" evidence="2">
    <location>
        <begin position="34"/>
        <end position="55"/>
    </location>
</feature>
<accession>A0A161LY31</accession>
<comment type="caution">
    <text evidence="3">The sequence shown here is derived from an EMBL/GenBank/DDBJ whole genome shotgun (WGS) entry which is preliminary data.</text>
</comment>
<name>A0A161LY31_EHRRU</name>
<feature type="transmembrane region" description="Helical" evidence="2">
    <location>
        <begin position="75"/>
        <end position="99"/>
    </location>
</feature>
<dbReference type="Proteomes" id="UP000092677">
    <property type="component" value="Unassembled WGS sequence"/>
</dbReference>
<feature type="region of interest" description="Disordered" evidence="1">
    <location>
        <begin position="437"/>
        <end position="477"/>
    </location>
</feature>
<keyword evidence="2" id="KW-1133">Transmembrane helix</keyword>
<dbReference type="RefSeq" id="WP_065432342.1">
    <property type="nucleotide sequence ID" value="NZ_BDDL01000018.1"/>
</dbReference>
<organism evidence="3 4">
    <name type="scientific">Ehrlichia ruminantium</name>
    <name type="common">heartwater rickettsia</name>
    <name type="synonym">Cowdria ruminantium</name>
    <dbReference type="NCBI Taxonomy" id="779"/>
    <lineage>
        <taxon>Bacteria</taxon>
        <taxon>Pseudomonadati</taxon>
        <taxon>Pseudomonadota</taxon>
        <taxon>Alphaproteobacteria</taxon>
        <taxon>Rickettsiales</taxon>
        <taxon>Anaplasmataceae</taxon>
        <taxon>Ehrlichia</taxon>
    </lineage>
</organism>
<dbReference type="STRING" id="779.GCA_002019755_00116"/>
<protein>
    <submittedName>
        <fullName evidence="3">Uncharacterized protein</fullName>
    </submittedName>
</protein>
<reference evidence="4" key="1">
    <citation type="submission" date="2016-05" db="EMBL/GenBank/DDBJ databases">
        <title>Draft genome sequences of four strains of Ehrlichia ruminantium, a tick-borne pathogen of ruminants, isolated from Zimbabwe, The Gambia and Ghana.</title>
        <authorList>
            <person name="Nakao R."/>
            <person name="Jongejan F."/>
            <person name="Sugimoto C."/>
        </authorList>
    </citation>
    <scope>NUCLEOTIDE SEQUENCE [LARGE SCALE GENOMIC DNA]</scope>
    <source>
        <strain evidence="4">Kerr Seringe</strain>
    </source>
</reference>
<gene>
    <name evidence="3" type="ORF">EHRUM2_01290</name>
</gene>
<dbReference type="AlphaFoldDB" id="A0A161LY31"/>
<dbReference type="EMBL" id="BDDL01000018">
    <property type="protein sequence ID" value="GAT76930.1"/>
    <property type="molecule type" value="Genomic_DNA"/>
</dbReference>
<feature type="compositionally biased region" description="Basic residues" evidence="1">
    <location>
        <begin position="467"/>
        <end position="477"/>
    </location>
</feature>
<keyword evidence="2" id="KW-0472">Membrane</keyword>
<proteinExistence type="predicted"/>
<sequence>MLDGDKARLIGRTISEYDELYKRSKGSFSVRENVLLDVFLYMFLIMNICCIVILNNHSSSFIPVFSGKLGLFSKDVPLCFSIALIAIVPITILFLVLLYRKYKVQSVKHNLVDKGVVFAKHLADYVRDLDINSRRIESVIASLHRELDILITKQNELSEICERRVEGFDRQFRQLTEDTKIAITGLATRFANNDGQIQELSSRLQKLCVDSKSSAKAISDYVAGISDVAKRQLERCNDQVGLFKRLYNHLTAETSSVEKLQCMIKKCVDYVESKPHLKKSKRFLCNSKVWNICCSLKDLLPKGEQEDTSEESILNWAQGIVKVLDKYKFSECSEEDLSPCKDDGERNFVRSTLLIDLPMMQIDALRLIVNVRQDIFKKACTAAQGFAENIISDTCFPGDSVAGSSRSVSTVAENIVSDTGLLGDSVAMSSKSMSTVSLHTADTDGNPPSEADDDYLSSEVIVEHMTSKTHKPRPAPS</sequence>
<evidence type="ECO:0000256" key="1">
    <source>
        <dbReference type="SAM" id="MobiDB-lite"/>
    </source>
</evidence>